<reference evidence="1 2" key="1">
    <citation type="submission" date="2015-02" db="EMBL/GenBank/DDBJ databases">
        <title>Genome sequence of thermotolerant Streptomyces cyaneogriseus subsp. Noncyanogenus NMWT1, the producer of nematocidal antibiotics nemadectin.</title>
        <authorList>
            <person name="Wang H."/>
            <person name="Li C."/>
            <person name="Xiang W."/>
            <person name="Wang X."/>
        </authorList>
    </citation>
    <scope>NUCLEOTIDE SEQUENCE [LARGE SCALE GENOMIC DNA]</scope>
    <source>
        <strain evidence="1 2">NMWT 1</strain>
    </source>
</reference>
<sequence>MARNRGGSAATLKRYWGQGRGAAKIRWNTPGDYTRCTRQLHKYLGARAKGYCARLHRERTGIWPGDRRNVGRRR</sequence>
<evidence type="ECO:0000313" key="1">
    <source>
        <dbReference type="EMBL" id="AJP04780.1"/>
    </source>
</evidence>
<organism evidence="1 2">
    <name type="scientific">Streptomyces cyaneogriseus subsp. noncyanogenus</name>
    <dbReference type="NCBI Taxonomy" id="477245"/>
    <lineage>
        <taxon>Bacteria</taxon>
        <taxon>Bacillati</taxon>
        <taxon>Actinomycetota</taxon>
        <taxon>Actinomycetes</taxon>
        <taxon>Kitasatosporales</taxon>
        <taxon>Streptomycetaceae</taxon>
        <taxon>Streptomyces</taxon>
    </lineage>
</organism>
<dbReference type="EMBL" id="CP010849">
    <property type="protein sequence ID" value="AJP04780.1"/>
    <property type="molecule type" value="Genomic_DNA"/>
</dbReference>
<dbReference type="HOGENOM" id="CLU_2686133_0_0_11"/>
<dbReference type="PATRIC" id="fig|477245.3.peg.6021"/>
<dbReference type="AlphaFoldDB" id="A0A0C5G7P1"/>
<dbReference type="STRING" id="477245.TU94_28375"/>
<evidence type="ECO:0000313" key="2">
    <source>
        <dbReference type="Proteomes" id="UP000032234"/>
    </source>
</evidence>
<dbReference type="KEGG" id="scw:TU94_28375"/>
<keyword evidence="2" id="KW-1185">Reference proteome</keyword>
<protein>
    <submittedName>
        <fullName evidence="1">Uncharacterized protein</fullName>
    </submittedName>
</protein>
<proteinExistence type="predicted"/>
<name>A0A0C5G7P1_9ACTN</name>
<gene>
    <name evidence="1" type="ORF">TU94_28375</name>
</gene>
<accession>A0A0C5G7P1</accession>
<dbReference type="Proteomes" id="UP000032234">
    <property type="component" value="Chromosome"/>
</dbReference>